<dbReference type="SUPFAM" id="SSF54373">
    <property type="entry name" value="FAD-linked reductases, C-terminal domain"/>
    <property type="match status" value="1"/>
</dbReference>
<comment type="caution">
    <text evidence="18">The sequence shown here is derived from an EMBL/GenBank/DDBJ whole genome shotgun (WGS) entry which is preliminary data.</text>
</comment>
<sequence length="517" mass="54520">MNQDVSRRWALRLGAAATGSALFGGSLVSRTAAASEPVDALVVGSGYAGSVAALRLAEAGIDSVVVERGRRWPITPDGDTFATPPVPDGRAAWLSTRSPFTEHTFAPFTGVLETCAHDGITTMAGAGVGGGSLVNYAAMMIPPGNLFRQSFGQALDYTEMAQHWYPRAQSLIGLSTVPDDVLNSSFYGNARQFARRADRAGLAMQRSEMAVDWDIVRAEIAGTTPRSAILGHAVWGINSGAKRSVDRTILARAERTGRTDVRPLHLVRDILPQGDRYLVGCEQLDEEGKVVGRPWFSSRRVFLAAGSLGTMRLLVRAKARGSLSRLNEAVGTGWGTSGDHLVAGTGLKFNNPDQGGPAHMHARTWDTSGAPVTLLSFPPLGLPALGMISSTMLAVSVVPGLGNFTYDPVSDEVKLSWPTSDPRVVRVSSAVRDTMRQWDSANFGLDLDVVTPALTAHSLGGAALGAATKETGELIGHPGLFVIDSSLIPGSTGAVPPALTVTALADRCVTLALQRSF</sequence>
<evidence type="ECO:0000256" key="10">
    <source>
        <dbReference type="ARBA" id="ARBA00023235"/>
    </source>
</evidence>
<reference evidence="18" key="1">
    <citation type="submission" date="2023-07" db="EMBL/GenBank/DDBJ databases">
        <title>Sequencing the genomes of 1000 actinobacteria strains.</title>
        <authorList>
            <person name="Klenk H.-P."/>
        </authorList>
    </citation>
    <scope>NUCLEOTIDE SEQUENCE</scope>
    <source>
        <strain evidence="18">DSM 45977</strain>
    </source>
</reference>
<dbReference type="InterPro" id="IPR007867">
    <property type="entry name" value="GMC_OxRtase_C"/>
</dbReference>
<dbReference type="GO" id="GO:0008203">
    <property type="term" value="P:cholesterol metabolic process"/>
    <property type="evidence" value="ECO:0007669"/>
    <property type="project" value="UniProtKB-KW"/>
</dbReference>
<dbReference type="InterPro" id="IPR002938">
    <property type="entry name" value="FAD-bd"/>
</dbReference>
<proteinExistence type="inferred from homology"/>
<evidence type="ECO:0000256" key="14">
    <source>
        <dbReference type="ARBA" id="ARBA00049744"/>
    </source>
</evidence>
<comment type="similarity">
    <text evidence="2">Belongs to the GMC oxidoreductase family.</text>
</comment>
<evidence type="ECO:0000256" key="8">
    <source>
        <dbReference type="ARBA" id="ARBA00023166"/>
    </source>
</evidence>
<evidence type="ECO:0000313" key="19">
    <source>
        <dbReference type="Proteomes" id="UP001180845"/>
    </source>
</evidence>
<keyword evidence="3" id="KW-0153">Cholesterol metabolism</keyword>
<dbReference type="GO" id="GO:0004769">
    <property type="term" value="F:steroid Delta-isomerase activity"/>
    <property type="evidence" value="ECO:0007669"/>
    <property type="project" value="UniProtKB-EC"/>
</dbReference>
<dbReference type="Pfam" id="PF05199">
    <property type="entry name" value="GMC_oxred_C"/>
    <property type="match status" value="1"/>
</dbReference>
<dbReference type="RefSeq" id="WP_310278457.1">
    <property type="nucleotide sequence ID" value="NZ_JAVDXW010000001.1"/>
</dbReference>
<evidence type="ECO:0000256" key="4">
    <source>
        <dbReference type="ARBA" id="ARBA00022630"/>
    </source>
</evidence>
<evidence type="ECO:0000256" key="9">
    <source>
        <dbReference type="ARBA" id="ARBA00023221"/>
    </source>
</evidence>
<dbReference type="PANTHER" id="PTHR47470:SF1">
    <property type="entry name" value="FAD-DEPENDENT OXIDOREDUCTASE 2 FAD BINDING DOMAIN-CONTAINING PROTEIN"/>
    <property type="match status" value="1"/>
</dbReference>
<feature type="domain" description="Glucose-methanol-choline oxidoreductase C-terminal" evidence="17">
    <location>
        <begin position="455"/>
        <end position="505"/>
    </location>
</feature>
<evidence type="ECO:0000256" key="12">
    <source>
        <dbReference type="ARBA" id="ARBA00049645"/>
    </source>
</evidence>
<keyword evidence="8" id="KW-1207">Sterol metabolism</keyword>
<protein>
    <recommendedName>
        <fullName evidence="14">Cholesterol oxidase</fullName>
        <ecNumber evidence="13">1.1.3.6</ecNumber>
        <ecNumber evidence="11">5.3.3.1</ecNumber>
    </recommendedName>
    <alternativeName>
        <fullName evidence="15">Cholesterol isomerase</fullName>
    </alternativeName>
</protein>
<keyword evidence="5" id="KW-0274">FAD</keyword>
<dbReference type="EC" id="1.1.3.6" evidence="13"/>
<evidence type="ECO:0000256" key="15">
    <source>
        <dbReference type="ARBA" id="ARBA00049778"/>
    </source>
</evidence>
<keyword evidence="6 18" id="KW-0560">Oxidoreductase</keyword>
<dbReference type="PROSITE" id="PS51318">
    <property type="entry name" value="TAT"/>
    <property type="match status" value="1"/>
</dbReference>
<evidence type="ECO:0000256" key="13">
    <source>
        <dbReference type="ARBA" id="ARBA00049723"/>
    </source>
</evidence>
<evidence type="ECO:0000256" key="6">
    <source>
        <dbReference type="ARBA" id="ARBA00023002"/>
    </source>
</evidence>
<keyword evidence="10" id="KW-0413">Isomerase</keyword>
<dbReference type="InterPro" id="IPR036188">
    <property type="entry name" value="FAD/NAD-bd_sf"/>
</dbReference>
<dbReference type="AlphaFoldDB" id="A0AAE3ZEW7"/>
<dbReference type="EMBL" id="JAVDXW010000001">
    <property type="protein sequence ID" value="MDR7303678.1"/>
    <property type="molecule type" value="Genomic_DNA"/>
</dbReference>
<evidence type="ECO:0000256" key="5">
    <source>
        <dbReference type="ARBA" id="ARBA00022827"/>
    </source>
</evidence>
<dbReference type="InterPro" id="IPR006311">
    <property type="entry name" value="TAT_signal"/>
</dbReference>
<keyword evidence="19" id="KW-1185">Reference proteome</keyword>
<dbReference type="Pfam" id="PF01494">
    <property type="entry name" value="FAD_binding_3"/>
    <property type="match status" value="1"/>
</dbReference>
<keyword evidence="4" id="KW-0285">Flavoprotein</keyword>
<gene>
    <name evidence="18" type="ORF">JOF55_003859</name>
</gene>
<evidence type="ECO:0000256" key="11">
    <source>
        <dbReference type="ARBA" id="ARBA00038856"/>
    </source>
</evidence>
<dbReference type="Gene3D" id="3.50.50.60">
    <property type="entry name" value="FAD/NAD(P)-binding domain"/>
    <property type="match status" value="1"/>
</dbReference>
<evidence type="ECO:0000256" key="1">
    <source>
        <dbReference type="ARBA" id="ARBA00001974"/>
    </source>
</evidence>
<dbReference type="Gene3D" id="3.30.410.10">
    <property type="entry name" value="Cholesterol Oxidase, domain 2"/>
    <property type="match status" value="1"/>
</dbReference>
<evidence type="ECO:0000259" key="16">
    <source>
        <dbReference type="Pfam" id="PF01494"/>
    </source>
</evidence>
<organism evidence="18 19">
    <name type="scientific">Haloactinomyces albus</name>
    <dbReference type="NCBI Taxonomy" id="1352928"/>
    <lineage>
        <taxon>Bacteria</taxon>
        <taxon>Bacillati</taxon>
        <taxon>Actinomycetota</taxon>
        <taxon>Actinomycetes</taxon>
        <taxon>Actinopolysporales</taxon>
        <taxon>Actinopolysporaceae</taxon>
        <taxon>Haloactinomyces</taxon>
    </lineage>
</organism>
<dbReference type="GO" id="GO:0016995">
    <property type="term" value="F:cholesterol oxidase activity"/>
    <property type="evidence" value="ECO:0007669"/>
    <property type="project" value="UniProtKB-EC"/>
</dbReference>
<evidence type="ECO:0000256" key="2">
    <source>
        <dbReference type="ARBA" id="ARBA00010790"/>
    </source>
</evidence>
<dbReference type="SUPFAM" id="SSF51905">
    <property type="entry name" value="FAD/NAD(P)-binding domain"/>
    <property type="match status" value="1"/>
</dbReference>
<dbReference type="EC" id="5.3.3.1" evidence="11"/>
<dbReference type="InterPro" id="IPR052542">
    <property type="entry name" value="Cholesterol_Oxidase"/>
</dbReference>
<dbReference type="Proteomes" id="UP001180845">
    <property type="component" value="Unassembled WGS sequence"/>
</dbReference>
<evidence type="ECO:0000259" key="17">
    <source>
        <dbReference type="Pfam" id="PF05199"/>
    </source>
</evidence>
<dbReference type="PANTHER" id="PTHR47470">
    <property type="entry name" value="CHOLESTEROL OXIDASE"/>
    <property type="match status" value="1"/>
</dbReference>
<evidence type="ECO:0000256" key="7">
    <source>
        <dbReference type="ARBA" id="ARBA00023098"/>
    </source>
</evidence>
<name>A0AAE3ZEW7_9ACTN</name>
<keyword evidence="9" id="KW-0753">Steroid metabolism</keyword>
<accession>A0AAE3ZEW7</accession>
<evidence type="ECO:0000313" key="18">
    <source>
        <dbReference type="EMBL" id="MDR7303678.1"/>
    </source>
</evidence>
<dbReference type="GO" id="GO:0071949">
    <property type="term" value="F:FAD binding"/>
    <property type="evidence" value="ECO:0007669"/>
    <property type="project" value="InterPro"/>
</dbReference>
<keyword evidence="7" id="KW-0443">Lipid metabolism</keyword>
<feature type="domain" description="FAD-binding" evidence="16">
    <location>
        <begin position="38"/>
        <end position="75"/>
    </location>
</feature>
<comment type="cofactor">
    <cofactor evidence="1">
        <name>FAD</name>
        <dbReference type="ChEBI" id="CHEBI:57692"/>
    </cofactor>
</comment>
<comment type="pathway">
    <text evidence="12">Steroid metabolism; cholesterol degradation.</text>
</comment>
<evidence type="ECO:0000256" key="3">
    <source>
        <dbReference type="ARBA" id="ARBA00022548"/>
    </source>
</evidence>